<reference evidence="3 5" key="2">
    <citation type="submission" date="2016-10" db="EMBL/GenBank/DDBJ databases">
        <authorList>
            <person name="de Groot N.N."/>
        </authorList>
    </citation>
    <scope>NUCLEOTIDE SEQUENCE [LARGE SCALE GENOMIC DNA]</scope>
    <source>
        <strain evidence="3 5">DSM 2895</strain>
    </source>
</reference>
<proteinExistence type="predicted"/>
<dbReference type="Proteomes" id="UP000182836">
    <property type="component" value="Unassembled WGS sequence"/>
</dbReference>
<evidence type="ECO:0000313" key="3">
    <source>
        <dbReference type="EMBL" id="SDJ19630.1"/>
    </source>
</evidence>
<keyword evidence="4" id="KW-1185">Reference proteome</keyword>
<sequence length="132" mass="15117">MENERYRRGFHKFMEYTTVTQDERDSGKVADPLEDIAPDLRRFIIEFAYGDIYSRPGLDNKSRALITISSLVTQGTERQIEVHINRGLTAGLTPTEVVESIMQLVPYTGFPRVQNALIIAKKVFMQHNISKD</sequence>
<dbReference type="EMBL" id="LGUG01000004">
    <property type="protein sequence ID" value="KON96006.1"/>
    <property type="molecule type" value="Genomic_DNA"/>
</dbReference>
<reference evidence="2 4" key="1">
    <citation type="submission" date="2015-07" db="EMBL/GenBank/DDBJ databases">
        <title>Fjat-14205 dsm 2895.</title>
        <authorList>
            <person name="Liu B."/>
            <person name="Wang J."/>
            <person name="Zhu Y."/>
            <person name="Liu G."/>
            <person name="Chen Q."/>
            <person name="Chen Z."/>
            <person name="Lan J."/>
            <person name="Che J."/>
            <person name="Ge C."/>
            <person name="Shi H."/>
            <person name="Pan Z."/>
            <person name="Liu X."/>
        </authorList>
    </citation>
    <scope>NUCLEOTIDE SEQUENCE [LARGE SCALE GENOMIC DNA]</scope>
    <source>
        <strain evidence="2 4">DSM 2895</strain>
    </source>
</reference>
<evidence type="ECO:0000259" key="1">
    <source>
        <dbReference type="Pfam" id="PF02627"/>
    </source>
</evidence>
<organism evidence="2 4">
    <name type="scientific">Aneurinibacillus migulanus</name>
    <name type="common">Bacillus migulanus</name>
    <dbReference type="NCBI Taxonomy" id="47500"/>
    <lineage>
        <taxon>Bacteria</taxon>
        <taxon>Bacillati</taxon>
        <taxon>Bacillota</taxon>
        <taxon>Bacilli</taxon>
        <taxon>Bacillales</taxon>
        <taxon>Paenibacillaceae</taxon>
        <taxon>Aneurinibacillus group</taxon>
        <taxon>Aneurinibacillus</taxon>
    </lineage>
</organism>
<protein>
    <submittedName>
        <fullName evidence="2">4-carboxymuconolactone decarboxylase</fullName>
    </submittedName>
</protein>
<dbReference type="PANTHER" id="PTHR33570">
    <property type="entry name" value="4-CARBOXYMUCONOLACTONE DECARBOXYLASE FAMILY PROTEIN"/>
    <property type="match status" value="1"/>
</dbReference>
<dbReference type="SUPFAM" id="SSF69118">
    <property type="entry name" value="AhpD-like"/>
    <property type="match status" value="1"/>
</dbReference>
<dbReference type="PANTHER" id="PTHR33570:SF2">
    <property type="entry name" value="CARBOXYMUCONOLACTONE DECARBOXYLASE-LIKE DOMAIN-CONTAINING PROTEIN"/>
    <property type="match status" value="1"/>
</dbReference>
<dbReference type="GO" id="GO:0051920">
    <property type="term" value="F:peroxiredoxin activity"/>
    <property type="evidence" value="ECO:0007669"/>
    <property type="project" value="InterPro"/>
</dbReference>
<feature type="domain" description="Carboxymuconolactone decarboxylase-like" evidence="1">
    <location>
        <begin position="38"/>
        <end position="121"/>
    </location>
</feature>
<dbReference type="InterPro" id="IPR029032">
    <property type="entry name" value="AhpD-like"/>
</dbReference>
<dbReference type="OrthoDB" id="9802489at2"/>
<name>A0A0D1Y1S7_ANEMI</name>
<dbReference type="RefSeq" id="WP_043064459.1">
    <property type="nucleotide sequence ID" value="NZ_BJOA01000150.1"/>
</dbReference>
<dbReference type="InterPro" id="IPR052512">
    <property type="entry name" value="4CMD/NDH-1_regulator"/>
</dbReference>
<dbReference type="AlphaFoldDB" id="A0A0D1Y1S7"/>
<evidence type="ECO:0000313" key="5">
    <source>
        <dbReference type="Proteomes" id="UP000182836"/>
    </source>
</evidence>
<accession>A0A0D1Y1S7</accession>
<dbReference type="Proteomes" id="UP000037269">
    <property type="component" value="Unassembled WGS sequence"/>
</dbReference>
<dbReference type="PATRIC" id="fig|47500.12.peg.4685"/>
<dbReference type="InterPro" id="IPR003779">
    <property type="entry name" value="CMD-like"/>
</dbReference>
<dbReference type="Pfam" id="PF02627">
    <property type="entry name" value="CMD"/>
    <property type="match status" value="1"/>
</dbReference>
<dbReference type="GeneID" id="42305791"/>
<evidence type="ECO:0000313" key="2">
    <source>
        <dbReference type="EMBL" id="KON96006.1"/>
    </source>
</evidence>
<evidence type="ECO:0000313" key="4">
    <source>
        <dbReference type="Proteomes" id="UP000037269"/>
    </source>
</evidence>
<dbReference type="STRING" id="47500.AF333_11415"/>
<gene>
    <name evidence="2" type="ORF">AF333_11415</name>
    <name evidence="3" type="ORF">SAMN04487909_113110</name>
</gene>
<dbReference type="Gene3D" id="1.20.1290.10">
    <property type="entry name" value="AhpD-like"/>
    <property type="match status" value="1"/>
</dbReference>
<dbReference type="EMBL" id="FNED01000013">
    <property type="protein sequence ID" value="SDJ19630.1"/>
    <property type="molecule type" value="Genomic_DNA"/>
</dbReference>